<keyword evidence="5" id="KW-0560">Oxidoreductase</keyword>
<dbReference type="Proteomes" id="UP001265746">
    <property type="component" value="Unassembled WGS sequence"/>
</dbReference>
<dbReference type="InterPro" id="IPR021765">
    <property type="entry name" value="UstYa-like"/>
</dbReference>
<comment type="similarity">
    <text evidence="9">Belongs to the ustYa family.</text>
</comment>
<dbReference type="GO" id="GO:0043386">
    <property type="term" value="P:mycotoxin biosynthetic process"/>
    <property type="evidence" value="ECO:0007669"/>
    <property type="project" value="InterPro"/>
</dbReference>
<comment type="caution">
    <text evidence="10">The sequence shown here is derived from an EMBL/GenBank/DDBJ whole genome shotgun (WGS) entry which is preliminary data.</text>
</comment>
<name>A0AAD9S592_PHOAM</name>
<dbReference type="AlphaFoldDB" id="A0AAD9S592"/>
<evidence type="ECO:0000256" key="8">
    <source>
        <dbReference type="ARBA" id="ARBA00023180"/>
    </source>
</evidence>
<evidence type="ECO:0000256" key="9">
    <source>
        <dbReference type="ARBA" id="ARBA00035112"/>
    </source>
</evidence>
<organism evidence="10 11">
    <name type="scientific">Phomopsis amygdali</name>
    <name type="common">Fusicoccum amygdali</name>
    <dbReference type="NCBI Taxonomy" id="1214568"/>
    <lineage>
        <taxon>Eukaryota</taxon>
        <taxon>Fungi</taxon>
        <taxon>Dikarya</taxon>
        <taxon>Ascomycota</taxon>
        <taxon>Pezizomycotina</taxon>
        <taxon>Sordariomycetes</taxon>
        <taxon>Sordariomycetidae</taxon>
        <taxon>Diaporthales</taxon>
        <taxon>Diaporthaceae</taxon>
        <taxon>Diaporthe</taxon>
    </lineage>
</organism>
<evidence type="ECO:0000256" key="3">
    <source>
        <dbReference type="ARBA" id="ARBA00022692"/>
    </source>
</evidence>
<evidence type="ECO:0000256" key="6">
    <source>
        <dbReference type="ARBA" id="ARBA00023026"/>
    </source>
</evidence>
<dbReference type="GO" id="GO:0016020">
    <property type="term" value="C:membrane"/>
    <property type="evidence" value="ECO:0007669"/>
    <property type="project" value="UniProtKB-SubCell"/>
</dbReference>
<sequence>MPWTPVSEGLEYTWRMFPDLTFFTKSDYFGEPVEEVDRNWSELLPDSPIAIPKSSLNALEIKYDERFTHPPRDSTRVLALPEVFVQLGCINLLRQHVVRLKDKSAYSRIAAFQGTEEDIMHQADLCIERLRETFMCWGDLSTILQQIITAPGDTVPRSAMDLATKHKCRDFSAIAGWTKENAIESVRMNDLWWSGRVFY</sequence>
<evidence type="ECO:0000313" key="10">
    <source>
        <dbReference type="EMBL" id="KAK2599608.1"/>
    </source>
</evidence>
<dbReference type="GO" id="GO:0016491">
    <property type="term" value="F:oxidoreductase activity"/>
    <property type="evidence" value="ECO:0007669"/>
    <property type="project" value="UniProtKB-KW"/>
</dbReference>
<evidence type="ECO:0000256" key="7">
    <source>
        <dbReference type="ARBA" id="ARBA00023136"/>
    </source>
</evidence>
<keyword evidence="7" id="KW-0472">Membrane</keyword>
<keyword evidence="8" id="KW-0325">Glycoprotein</keyword>
<comment type="subcellular location">
    <subcellularLocation>
        <location evidence="1">Membrane</location>
        <topology evidence="1">Single-pass membrane protein</topology>
    </subcellularLocation>
</comment>
<evidence type="ECO:0000256" key="5">
    <source>
        <dbReference type="ARBA" id="ARBA00023002"/>
    </source>
</evidence>
<proteinExistence type="inferred from homology"/>
<evidence type="ECO:0000256" key="4">
    <source>
        <dbReference type="ARBA" id="ARBA00022989"/>
    </source>
</evidence>
<keyword evidence="6" id="KW-0843">Virulence</keyword>
<keyword evidence="3" id="KW-0812">Transmembrane</keyword>
<keyword evidence="4" id="KW-1133">Transmembrane helix</keyword>
<dbReference type="PANTHER" id="PTHR33365:SF4">
    <property type="entry name" value="CYCLOCHLOROTINE BIOSYNTHESIS PROTEIN O"/>
    <property type="match status" value="1"/>
</dbReference>
<gene>
    <name evidence="10" type="ORF">N8I77_011347</name>
</gene>
<protein>
    <submittedName>
        <fullName evidence="10">Uncharacterized protein</fullName>
    </submittedName>
</protein>
<evidence type="ECO:0000256" key="1">
    <source>
        <dbReference type="ARBA" id="ARBA00004167"/>
    </source>
</evidence>
<dbReference type="PANTHER" id="PTHR33365">
    <property type="entry name" value="YALI0B05434P"/>
    <property type="match status" value="1"/>
</dbReference>
<reference evidence="10" key="1">
    <citation type="submission" date="2023-06" db="EMBL/GenBank/DDBJ databases">
        <authorList>
            <person name="Noh H."/>
        </authorList>
    </citation>
    <scope>NUCLEOTIDE SEQUENCE</scope>
    <source>
        <strain evidence="10">DUCC20226</strain>
    </source>
</reference>
<evidence type="ECO:0000313" key="11">
    <source>
        <dbReference type="Proteomes" id="UP001265746"/>
    </source>
</evidence>
<keyword evidence="11" id="KW-1185">Reference proteome</keyword>
<evidence type="ECO:0000256" key="2">
    <source>
        <dbReference type="ARBA" id="ARBA00004685"/>
    </source>
</evidence>
<dbReference type="EMBL" id="JAUJFL010000007">
    <property type="protein sequence ID" value="KAK2599608.1"/>
    <property type="molecule type" value="Genomic_DNA"/>
</dbReference>
<comment type="pathway">
    <text evidence="2">Mycotoxin biosynthesis.</text>
</comment>
<dbReference type="Pfam" id="PF11807">
    <property type="entry name" value="UstYa"/>
    <property type="match status" value="1"/>
</dbReference>
<accession>A0AAD9S592</accession>